<protein>
    <submittedName>
        <fullName evidence="4">Fe-S metabolism protein SufE</fullName>
    </submittedName>
</protein>
<dbReference type="Pfam" id="PF02657">
    <property type="entry name" value="SufE"/>
    <property type="match status" value="1"/>
</dbReference>
<proteinExistence type="inferred from homology"/>
<dbReference type="PANTHER" id="PTHR43597:SF5">
    <property type="entry name" value="SUFE-LIKE PROTEIN 2, CHLOROPLASTIC"/>
    <property type="match status" value="1"/>
</dbReference>
<evidence type="ECO:0000313" key="4">
    <source>
        <dbReference type="EMBL" id="AIU74022.1"/>
    </source>
</evidence>
<feature type="domain" description="Fe-S metabolism associated" evidence="3">
    <location>
        <begin position="18"/>
        <end position="138"/>
    </location>
</feature>
<dbReference type="InterPro" id="IPR017763">
    <property type="entry name" value="Cysteine_desulfurase_CsdE"/>
</dbReference>
<accession>A0A097R5M2</accession>
<evidence type="ECO:0000256" key="1">
    <source>
        <dbReference type="ARBA" id="ARBA00010282"/>
    </source>
</evidence>
<comment type="similarity">
    <text evidence="1">Belongs to the SufE family.</text>
</comment>
<evidence type="ECO:0000256" key="2">
    <source>
        <dbReference type="PIRSR" id="PIRSR617763-1"/>
    </source>
</evidence>
<dbReference type="RefSeq" id="WP_025800242.1">
    <property type="nucleotide sequence ID" value="NZ_CP009706.1"/>
</dbReference>
<sequence>MNSPHPFGRTLTPEMLAARFESLMLWEDRYRQIILLARELPALPPELKQLKTELAGCENQVWLGGELLEDGTMHYYGDSDGRIVKGLLAILLTASEGKTPQQIMVSDPLALFQQLNILEQLSSSRASGLNSLAAGIKNIAQSYL</sequence>
<dbReference type="Gene3D" id="3.90.1010.10">
    <property type="match status" value="1"/>
</dbReference>
<dbReference type="eggNOG" id="COG2166">
    <property type="taxonomic scope" value="Bacteria"/>
</dbReference>
<evidence type="ECO:0000259" key="3">
    <source>
        <dbReference type="Pfam" id="PF02657"/>
    </source>
</evidence>
<dbReference type="HOGENOM" id="CLU_124502_1_0_6"/>
<dbReference type="EMBL" id="CP009706">
    <property type="protein sequence ID" value="AIU74022.1"/>
    <property type="molecule type" value="Genomic_DNA"/>
</dbReference>
<dbReference type="Proteomes" id="UP000029986">
    <property type="component" value="Chromosome"/>
</dbReference>
<keyword evidence="5" id="KW-1185">Reference proteome</keyword>
<dbReference type="AlphaFoldDB" id="A0A097R5M2"/>
<feature type="active site" description="Cysteine persulfide intermediate" evidence="2">
    <location>
        <position position="57"/>
    </location>
</feature>
<dbReference type="PATRIC" id="fig|1453496.5.peg.3609"/>
<dbReference type="NCBIfam" id="TIGR03391">
    <property type="entry name" value="FeS_syn_CsdE"/>
    <property type="match status" value="1"/>
</dbReference>
<evidence type="ECO:0000313" key="5">
    <source>
        <dbReference type="Proteomes" id="UP000029986"/>
    </source>
</evidence>
<dbReference type="SUPFAM" id="SSF82649">
    <property type="entry name" value="SufE/NifU"/>
    <property type="match status" value="1"/>
</dbReference>
<dbReference type="InterPro" id="IPR003808">
    <property type="entry name" value="Fe-S_metab-assoc_dom"/>
</dbReference>
<reference evidence="4 5" key="1">
    <citation type="journal article" date="2014" name="Gut Pathog.">
        <title>Gene clusters of Hafnia alvei strain FB1 important in survival and pathogenesis: a draft genome perspective.</title>
        <authorList>
            <person name="Tan J.Y."/>
            <person name="Yin W.F."/>
            <person name="Chan K.G."/>
        </authorList>
    </citation>
    <scope>NUCLEOTIDE SEQUENCE [LARGE SCALE GENOMIC DNA]</scope>
    <source>
        <strain evidence="4 5">FB1</strain>
    </source>
</reference>
<dbReference type="KEGG" id="hav:AT03_17555"/>
<name>A0A097R5M2_HAFAL</name>
<dbReference type="PANTHER" id="PTHR43597">
    <property type="entry name" value="SULFUR ACCEPTOR PROTEIN CSDE"/>
    <property type="match status" value="1"/>
</dbReference>
<dbReference type="OrthoDB" id="9799320at2"/>
<organism evidence="4 5">
    <name type="scientific">Hafnia alvei FB1</name>
    <dbReference type="NCBI Taxonomy" id="1453496"/>
    <lineage>
        <taxon>Bacteria</taxon>
        <taxon>Pseudomonadati</taxon>
        <taxon>Pseudomonadota</taxon>
        <taxon>Gammaproteobacteria</taxon>
        <taxon>Enterobacterales</taxon>
        <taxon>Hafniaceae</taxon>
        <taxon>Hafnia</taxon>
    </lineage>
</organism>
<gene>
    <name evidence="4" type="ORF">AT03_17555</name>
</gene>